<keyword evidence="10" id="KW-1185">Reference proteome</keyword>
<sequence>MLADANLENASPELVPAEEAATERTGLPLLLPATGSRAGAPETHLGQQSYPQAVNFANMSMHDGRNLSMAANFFSQTNVFHVHDENRARLRTELSFLEIEAERRHTLAMEEQARANEQGVSNLEELAERVHATRMASCEERFARFEQRSATRELGLIEELDEMQARFASIEQNVSQSEALLAQRMQEQYHQQLNSFAAQQSQFLLSEFEENFQVAVREVDRHLGARAAREEKPAAAAKAKAAAATPDTWEVDFKGGVLIRHHRVERTGWFAPGSDCPINVTFCDEPVMKAIPVEGDGFRHIRRKRRFSVAYATAEDCPKPSMKEQNRARIEAKQLEALVISMTNDVPTKCGYMCEDLTCESCERTPAPACSGIVPGLEFLADTGSEEDLISKEDLRIHYPSVEVKTASRPVSLITANGPVLGDQSVKVDIPELSLPVECYLLESTPPVCSVGRRCMDEGYDFHWHAGKVPFFVTPDGRKLKCKLKGRVPVIAEGSVATPAIEEESNIVSPVRDAISKVPPIAISKEQLSKTGPPSLDDQNCFEQHKSTDLNEDDLIEQLFADYVPEGEEDPLDELDRRCAEIDAREKENKEADIERYRRKVELEEQRKRRDAAPAMPVGPRVQEPHREKLSRMYFDKLCEVAQLQYALVARVVSQKEINSNIDAQAALDKEWQKLVDKQCWLSEKVREYSDVASEAQKKGVKAHFGRIFEICSLKGSELPKGHPDRKWKGRSVFQGNRVSDEHNDHAIFAELGSSPASMEAAKVIDVFGSQPGYSKQQADARQAYTQALFKGVETWVRLPRNRTLAGFRVHLVLLWDCVDGLIWSTPNLGRLDGYPDVKVVYRTDWNKDKVAVICGGGAGHEPLHGGFVGRGMLTAAVSGETFASPSIDAVLAGIVQVTGPKGCLLVIKNYTGDRLNFSLAAQRARSIYGLDVETVITKDDVATSAERGIAGTLFVHKVAGAMSEEGKSLSEIKAKAEEVIAQTVSLGVSFSVVRRLKAESIGLGKMEVGLGIHGEPGARTEPRAEAKKVVEVLMEGIEAGRQTRQLPDPAEGVICLVNNLGGVPPQEMCILVADLMRSKWGRSVKLMVGPGLLCTSLDMNGVSMSMLPWSAGVAKLIQDPTAAPAWPAAVVPEFPTPAAIAVRDCFEGVTPSADEQVKSMLEKVCKALIDAKSRLDELDSKVGDADCGSTMAKAANSVLGDQERLPLADPKALCGCLSDILGRTMGGSSGVLLSIMFMGMSSTFGDENSWSANGAKAFMAGLEAMMKAGGAGKGARTMLDALLPAAEALLAGQGLAGAAEAAKAGAEATKEMKPKAGRSENVPESVLKGNADPGAVAASIFFDALL</sequence>
<reference evidence="9" key="1">
    <citation type="submission" date="2021-02" db="EMBL/GenBank/DDBJ databases">
        <authorList>
            <person name="Dougan E. K."/>
            <person name="Rhodes N."/>
            <person name="Thang M."/>
            <person name="Chan C."/>
        </authorList>
    </citation>
    <scope>NUCLEOTIDE SEQUENCE</scope>
</reference>
<dbReference type="InterPro" id="IPR004006">
    <property type="entry name" value="DhaK_dom"/>
</dbReference>
<keyword evidence="4" id="KW-0067">ATP-binding</keyword>
<comment type="caution">
    <text evidence="9">The sequence shown here is derived from an EMBL/GenBank/DDBJ whole genome shotgun (WGS) entry which is preliminary data.</text>
</comment>
<dbReference type="FunFam" id="3.40.50.10440:FF:000001">
    <property type="entry name" value="Dihydroxyacetone kinase, DhaK subunit"/>
    <property type="match status" value="1"/>
</dbReference>
<dbReference type="PANTHER" id="PTHR28629">
    <property type="entry name" value="TRIOKINASE/FMN CYCLASE"/>
    <property type="match status" value="1"/>
</dbReference>
<dbReference type="InterPro" id="IPR050861">
    <property type="entry name" value="Dihydroxyacetone_Kinase"/>
</dbReference>
<keyword evidence="2" id="KW-0547">Nucleotide-binding</keyword>
<dbReference type="EMBL" id="CAJNDS010000147">
    <property type="protein sequence ID" value="CAE6970401.1"/>
    <property type="molecule type" value="Genomic_DNA"/>
</dbReference>
<evidence type="ECO:0000259" key="7">
    <source>
        <dbReference type="PROSITE" id="PS51480"/>
    </source>
</evidence>
<feature type="region of interest" description="Disordered" evidence="6">
    <location>
        <begin position="1"/>
        <end position="23"/>
    </location>
</feature>
<gene>
    <name evidence="9" type="primary">dhaK</name>
    <name evidence="9" type="ORF">SNAT2548_LOCUS2483</name>
</gene>
<dbReference type="Gene3D" id="3.30.1180.20">
    <property type="entry name" value="Dihydroxyacetone kinase, domain 2"/>
    <property type="match status" value="1"/>
</dbReference>
<evidence type="ECO:0000256" key="4">
    <source>
        <dbReference type="ARBA" id="ARBA00022840"/>
    </source>
</evidence>
<evidence type="ECO:0000256" key="3">
    <source>
        <dbReference type="ARBA" id="ARBA00022777"/>
    </source>
</evidence>
<dbReference type="InterPro" id="IPR036117">
    <property type="entry name" value="DhaL_dom_sf"/>
</dbReference>
<dbReference type="GO" id="GO:0019563">
    <property type="term" value="P:glycerol catabolic process"/>
    <property type="evidence" value="ECO:0007669"/>
    <property type="project" value="TreeGrafter"/>
</dbReference>
<dbReference type="GO" id="GO:0005524">
    <property type="term" value="F:ATP binding"/>
    <property type="evidence" value="ECO:0007669"/>
    <property type="project" value="UniProtKB-KW"/>
</dbReference>
<name>A0A812I2Z9_9DINO</name>
<evidence type="ECO:0000259" key="8">
    <source>
        <dbReference type="PROSITE" id="PS51481"/>
    </source>
</evidence>
<dbReference type="FunFam" id="1.25.40.340:FF:000002">
    <property type="entry name" value="Dihydroxyacetone kinase, L subunit"/>
    <property type="match status" value="1"/>
</dbReference>
<feature type="domain" description="DhaL" evidence="7">
    <location>
        <begin position="1156"/>
        <end position="1347"/>
    </location>
</feature>
<dbReference type="OrthoDB" id="1724672at2759"/>
<dbReference type="PROSITE" id="PS51481">
    <property type="entry name" value="DHAK"/>
    <property type="match status" value="1"/>
</dbReference>
<dbReference type="SUPFAM" id="SSF101473">
    <property type="entry name" value="DhaL-like"/>
    <property type="match status" value="1"/>
</dbReference>
<keyword evidence="3" id="KW-0418">Kinase</keyword>
<dbReference type="SUPFAM" id="SSF82549">
    <property type="entry name" value="DAK1/DegV-like"/>
    <property type="match status" value="1"/>
</dbReference>
<dbReference type="Pfam" id="PF02734">
    <property type="entry name" value="Dak2"/>
    <property type="match status" value="1"/>
</dbReference>
<keyword evidence="1" id="KW-0808">Transferase</keyword>
<dbReference type="Pfam" id="PF02733">
    <property type="entry name" value="Dak1"/>
    <property type="match status" value="1"/>
</dbReference>
<proteinExistence type="predicted"/>
<dbReference type="InterPro" id="IPR004007">
    <property type="entry name" value="DhaL_dom"/>
</dbReference>
<accession>A0A812I2Z9</accession>
<dbReference type="Gene3D" id="1.25.40.340">
    <property type="match status" value="1"/>
</dbReference>
<evidence type="ECO:0000313" key="10">
    <source>
        <dbReference type="Proteomes" id="UP000604046"/>
    </source>
</evidence>
<dbReference type="PANTHER" id="PTHR28629:SF4">
    <property type="entry name" value="TRIOKINASE_FMN CYCLASE"/>
    <property type="match status" value="1"/>
</dbReference>
<dbReference type="PROSITE" id="PS51480">
    <property type="entry name" value="DHAL"/>
    <property type="match status" value="1"/>
</dbReference>
<evidence type="ECO:0000256" key="5">
    <source>
        <dbReference type="SAM" id="Coils"/>
    </source>
</evidence>
<dbReference type="GO" id="GO:0004371">
    <property type="term" value="F:glycerone kinase activity"/>
    <property type="evidence" value="ECO:0007669"/>
    <property type="project" value="InterPro"/>
</dbReference>
<dbReference type="SMART" id="SM01120">
    <property type="entry name" value="Dak2"/>
    <property type="match status" value="1"/>
</dbReference>
<feature type="domain" description="DhaK" evidence="8">
    <location>
        <begin position="810"/>
        <end position="1127"/>
    </location>
</feature>
<dbReference type="Proteomes" id="UP000604046">
    <property type="component" value="Unassembled WGS sequence"/>
</dbReference>
<dbReference type="Gene3D" id="3.40.50.10440">
    <property type="entry name" value="Dihydroxyacetone kinase, domain 1"/>
    <property type="match status" value="1"/>
</dbReference>
<evidence type="ECO:0000256" key="6">
    <source>
        <dbReference type="SAM" id="MobiDB-lite"/>
    </source>
</evidence>
<organism evidence="9 10">
    <name type="scientific">Symbiodinium natans</name>
    <dbReference type="NCBI Taxonomy" id="878477"/>
    <lineage>
        <taxon>Eukaryota</taxon>
        <taxon>Sar</taxon>
        <taxon>Alveolata</taxon>
        <taxon>Dinophyceae</taxon>
        <taxon>Suessiales</taxon>
        <taxon>Symbiodiniaceae</taxon>
        <taxon>Symbiodinium</taxon>
    </lineage>
</organism>
<evidence type="ECO:0000256" key="1">
    <source>
        <dbReference type="ARBA" id="ARBA00022679"/>
    </source>
</evidence>
<keyword evidence="5" id="KW-0175">Coiled coil</keyword>
<protein>
    <submittedName>
        <fullName evidence="9">DhaK protein</fullName>
    </submittedName>
</protein>
<evidence type="ECO:0000313" key="9">
    <source>
        <dbReference type="EMBL" id="CAE6970401.1"/>
    </source>
</evidence>
<feature type="coiled-coil region" evidence="5">
    <location>
        <begin position="580"/>
        <end position="607"/>
    </location>
</feature>
<dbReference type="GO" id="GO:0005829">
    <property type="term" value="C:cytosol"/>
    <property type="evidence" value="ECO:0007669"/>
    <property type="project" value="TreeGrafter"/>
</dbReference>
<evidence type="ECO:0000256" key="2">
    <source>
        <dbReference type="ARBA" id="ARBA00022741"/>
    </source>
</evidence>